<organism evidence="9 10">
    <name type="scientific">Paraburkholderia aromaticivorans</name>
    <dbReference type="NCBI Taxonomy" id="2026199"/>
    <lineage>
        <taxon>Bacteria</taxon>
        <taxon>Pseudomonadati</taxon>
        <taxon>Pseudomonadota</taxon>
        <taxon>Betaproteobacteria</taxon>
        <taxon>Burkholderiales</taxon>
        <taxon>Burkholderiaceae</taxon>
        <taxon>Paraburkholderia</taxon>
    </lineage>
</organism>
<dbReference type="OrthoDB" id="5441488at2"/>
<dbReference type="GO" id="GO:0006935">
    <property type="term" value="P:chemotaxis"/>
    <property type="evidence" value="ECO:0007669"/>
    <property type="project" value="InterPro"/>
</dbReference>
<dbReference type="SMART" id="SM00283">
    <property type="entry name" value="MA"/>
    <property type="match status" value="1"/>
</dbReference>
<proteinExistence type="inferred from homology"/>
<evidence type="ECO:0000256" key="6">
    <source>
        <dbReference type="SAM" id="MobiDB-lite"/>
    </source>
</evidence>
<evidence type="ECO:0000313" key="9">
    <source>
        <dbReference type="EMBL" id="ASW03481.1"/>
    </source>
</evidence>
<name>A0A248VWS8_9BURK</name>
<accession>A0A248VWS8</accession>
<feature type="compositionally biased region" description="Polar residues" evidence="6">
    <location>
        <begin position="527"/>
        <end position="539"/>
    </location>
</feature>
<dbReference type="GO" id="GO:0004888">
    <property type="term" value="F:transmembrane signaling receptor activity"/>
    <property type="evidence" value="ECO:0007669"/>
    <property type="project" value="InterPro"/>
</dbReference>
<evidence type="ECO:0000256" key="4">
    <source>
        <dbReference type="PROSITE-ProRule" id="PRU00284"/>
    </source>
</evidence>
<comment type="subcellular location">
    <subcellularLocation>
        <location evidence="1">Membrane</location>
    </subcellularLocation>
</comment>
<keyword evidence="4" id="KW-0807">Transducer</keyword>
<dbReference type="GO" id="GO:0005886">
    <property type="term" value="C:plasma membrane"/>
    <property type="evidence" value="ECO:0007669"/>
    <property type="project" value="TreeGrafter"/>
</dbReference>
<dbReference type="Proteomes" id="UP000215158">
    <property type="component" value="Plasmid pBN1"/>
</dbReference>
<dbReference type="InterPro" id="IPR047347">
    <property type="entry name" value="YvaQ-like_sensor"/>
</dbReference>
<dbReference type="FunFam" id="1.10.287.950:FF:000001">
    <property type="entry name" value="Methyl-accepting chemotaxis sensory transducer"/>
    <property type="match status" value="1"/>
</dbReference>
<dbReference type="InterPro" id="IPR004090">
    <property type="entry name" value="Chemotax_Me-accpt_rcpt"/>
</dbReference>
<evidence type="ECO:0000313" key="10">
    <source>
        <dbReference type="Proteomes" id="UP000215158"/>
    </source>
</evidence>
<evidence type="ECO:0000256" key="5">
    <source>
        <dbReference type="SAM" id="Coils"/>
    </source>
</evidence>
<feature type="transmembrane region" description="Helical" evidence="7">
    <location>
        <begin position="12"/>
        <end position="31"/>
    </location>
</feature>
<comment type="similarity">
    <text evidence="3">Belongs to the methyl-accepting chemotaxis (MCP) protein family.</text>
</comment>
<dbReference type="AlphaFoldDB" id="A0A248VWS8"/>
<dbReference type="Gene3D" id="1.10.287.950">
    <property type="entry name" value="Methyl-accepting chemotaxis protein"/>
    <property type="match status" value="1"/>
</dbReference>
<keyword evidence="5" id="KW-0175">Coiled coil</keyword>
<geneLocation type="plasmid" evidence="9 10">
    <name>pBN1</name>
</geneLocation>
<keyword evidence="7" id="KW-1133">Transmembrane helix</keyword>
<evidence type="ECO:0000256" key="3">
    <source>
        <dbReference type="ARBA" id="ARBA00029447"/>
    </source>
</evidence>
<dbReference type="InterPro" id="IPR024478">
    <property type="entry name" value="HlyB_4HB_MCP"/>
</dbReference>
<dbReference type="InterPro" id="IPR004089">
    <property type="entry name" value="MCPsignal_dom"/>
</dbReference>
<feature type="transmembrane region" description="Helical" evidence="7">
    <location>
        <begin position="196"/>
        <end position="215"/>
    </location>
</feature>
<dbReference type="PRINTS" id="PR00260">
    <property type="entry name" value="CHEMTRNSDUCR"/>
</dbReference>
<protein>
    <submittedName>
        <fullName evidence="9">Methyl-accepting chemotaxis protein</fullName>
    </submittedName>
</protein>
<dbReference type="PANTHER" id="PTHR43531:SF14">
    <property type="entry name" value="METHYL-ACCEPTING CHEMOTAXIS PROTEIN I-RELATED"/>
    <property type="match status" value="1"/>
</dbReference>
<dbReference type="InterPro" id="IPR051310">
    <property type="entry name" value="MCP_chemotaxis"/>
</dbReference>
<dbReference type="PANTHER" id="PTHR43531">
    <property type="entry name" value="PROTEIN ICFG"/>
    <property type="match status" value="1"/>
</dbReference>
<dbReference type="GO" id="GO:0007165">
    <property type="term" value="P:signal transduction"/>
    <property type="evidence" value="ECO:0007669"/>
    <property type="project" value="UniProtKB-KW"/>
</dbReference>
<reference evidence="9 10" key="1">
    <citation type="submission" date="2017-08" db="EMBL/GenBank/DDBJ databases">
        <title>Identification and genetic characteristics of simultaneous BTEX- and naphthalene-degrading Paraburkholderia sp. BN5 isolated from petroleum-contaminated soil.</title>
        <authorList>
            <person name="Lee Y."/>
            <person name="Jeon C.O."/>
        </authorList>
    </citation>
    <scope>NUCLEOTIDE SEQUENCE [LARGE SCALE GENOMIC DNA]</scope>
    <source>
        <strain evidence="9 10">BN5</strain>
        <plasmid evidence="9 10">pBN1</plasmid>
    </source>
</reference>
<evidence type="ECO:0000259" key="8">
    <source>
        <dbReference type="PROSITE" id="PS50111"/>
    </source>
</evidence>
<dbReference type="Pfam" id="PF00015">
    <property type="entry name" value="MCPsignal"/>
    <property type="match status" value="1"/>
</dbReference>
<dbReference type="CDD" id="cd11386">
    <property type="entry name" value="MCP_signal"/>
    <property type="match status" value="1"/>
</dbReference>
<evidence type="ECO:0000256" key="7">
    <source>
        <dbReference type="SAM" id="Phobius"/>
    </source>
</evidence>
<evidence type="ECO:0000256" key="1">
    <source>
        <dbReference type="ARBA" id="ARBA00004370"/>
    </source>
</evidence>
<dbReference type="CDD" id="cd19411">
    <property type="entry name" value="MCP2201-like_sensor"/>
    <property type="match status" value="1"/>
</dbReference>
<keyword evidence="2" id="KW-0488">Methylation</keyword>
<dbReference type="PROSITE" id="PS50111">
    <property type="entry name" value="CHEMOTAXIS_TRANSDUC_2"/>
    <property type="match status" value="1"/>
</dbReference>
<feature type="coiled-coil region" evidence="5">
    <location>
        <begin position="477"/>
        <end position="515"/>
    </location>
</feature>
<dbReference type="EMBL" id="CP022991">
    <property type="protein sequence ID" value="ASW03481.1"/>
    <property type="molecule type" value="Genomic_DNA"/>
</dbReference>
<dbReference type="Pfam" id="PF12729">
    <property type="entry name" value="4HB_MCP_1"/>
    <property type="match status" value="1"/>
</dbReference>
<feature type="region of interest" description="Disordered" evidence="6">
    <location>
        <begin position="527"/>
        <end position="580"/>
    </location>
</feature>
<dbReference type="RefSeq" id="WP_095423309.1">
    <property type="nucleotide sequence ID" value="NZ_CP022991.1"/>
</dbReference>
<keyword evidence="9" id="KW-0614">Plasmid</keyword>
<feature type="domain" description="Methyl-accepting transducer" evidence="8">
    <location>
        <begin position="277"/>
        <end position="506"/>
    </location>
</feature>
<sequence length="580" mass="59839">MNLNQLSVKARLAWAFGVLAALVLVVSGLSLKALSDSNDRFSAYISGANAREDAVVSVRTAVDRRAVAARNLVLVTKPEDLAVEKAAVTQAHEDVATHLRRLNEMIATASDVSPQAREFVAEINRVESLYGPVALAIVELALNGKRDAAIAKMNDECRPLLAALVKATKAYADYTSSRESQLVKEAAEHYASQRNVIVAICLAAALAAALAGVLITRSLTRALGAEPAALGEVTQRVAGGDLSPVPGAQNAPAGSVLASMGEMQASLVRLIGQVRASADSIATGSGQIASGNVDLSSRTEQQAASLQETAASMEELTATVKQNAENAQQASSLSANASEVAGRGNEVVSQVVDTMGEISTSSTKIADITGIIEGIAFQTNILALNAAVEAARAGEQGRGFAVVASEVRSLAQRSSGAAKEIKDLINASVQKIQNGSSLANQAGKTMSEVTQAVARVTDIMGEIAAASTEQSRGIEQVNQAITQMDEVTQQNAALVEEAAAASKSLEDQGRQLNQAISFFRLDAQTATHATGGSASPSNLPATRAARPATRKAATPARPATVPSLAGASATAAHSEGWDAF</sequence>
<feature type="compositionally biased region" description="Low complexity" evidence="6">
    <location>
        <begin position="540"/>
        <end position="560"/>
    </location>
</feature>
<keyword evidence="7" id="KW-0472">Membrane</keyword>
<evidence type="ECO:0000256" key="2">
    <source>
        <dbReference type="ARBA" id="ARBA00022481"/>
    </source>
</evidence>
<dbReference type="KEGG" id="parb:CJU94_35525"/>
<gene>
    <name evidence="9" type="ORF">CJU94_35525</name>
</gene>
<keyword evidence="10" id="KW-1185">Reference proteome</keyword>
<keyword evidence="7" id="KW-0812">Transmembrane</keyword>
<dbReference type="SUPFAM" id="SSF58104">
    <property type="entry name" value="Methyl-accepting chemotaxis protein (MCP) signaling domain"/>
    <property type="match status" value="1"/>
</dbReference>